<dbReference type="EMBL" id="CP036280">
    <property type="protein sequence ID" value="QDU70668.1"/>
    <property type="molecule type" value="Genomic_DNA"/>
</dbReference>
<dbReference type="GO" id="GO:0004018">
    <property type="term" value="F:N6-(1,2-dicarboxyethyl)AMP AMP-lyase (fumarate-forming) activity"/>
    <property type="evidence" value="ECO:0007669"/>
    <property type="project" value="UniProtKB-UniRule"/>
</dbReference>
<dbReference type="NCBIfam" id="TIGR00928">
    <property type="entry name" value="purB"/>
    <property type="match status" value="1"/>
</dbReference>
<dbReference type="PRINTS" id="PR00145">
    <property type="entry name" value="ARGSUCLYASE"/>
</dbReference>
<sequence>MQPDDRYVSPLASRNASPEMQAIWSPRRKFMTWRQLWIVLAEAEHELGLPVSGEQVAALRGAAEDLDLEAAAAYEKKLRHDVMAHVHAFGDVAPEARGIIHLGATSQFVNCNTELMLIRDALGLVAGKLASAIDRLATFAAEHRSLATLGYTHLQPAQPTTVGKRACLWIQELSIGLAEVEHRLGMLPLRGVKGTTGTQASFLALFRALEGVDEAEAQRRVEALDRLVTEKLGWPADRRLPISGQTYPRVIDGLVASSLGAVAAAAHKMATDLRLLASRKEIEEPFETSQIGSSAMAYKRNPMRSERICGLSRFVIGMIQTPFVTAAEQWMERTLDDSSTRRLTLPEPFLALDGVLELLNNVSAGLVVYPAVIRANLEAELPFMATEEILMAAARRGVDRQDAHEAIRQHSMAAARCVKERGGANDLIERLRGEPLFEGIALEDALDASLFIGRAPEQVDLFIDEVVGPIRERYAGALGHEAELKV</sequence>
<dbReference type="InterPro" id="IPR020557">
    <property type="entry name" value="Fumarate_lyase_CS"/>
</dbReference>
<dbReference type="AlphaFoldDB" id="A0A518BUK7"/>
<proteinExistence type="inferred from homology"/>
<evidence type="ECO:0000313" key="5">
    <source>
        <dbReference type="EMBL" id="QDU70668.1"/>
    </source>
</evidence>
<evidence type="ECO:0000256" key="1">
    <source>
        <dbReference type="ARBA" id="ARBA00023239"/>
    </source>
</evidence>
<comment type="catalytic activity">
    <reaction evidence="3">
        <text>N(6)-(1,2-dicarboxyethyl)-AMP = fumarate + AMP</text>
        <dbReference type="Rhea" id="RHEA:16853"/>
        <dbReference type="ChEBI" id="CHEBI:29806"/>
        <dbReference type="ChEBI" id="CHEBI:57567"/>
        <dbReference type="ChEBI" id="CHEBI:456215"/>
        <dbReference type="EC" id="4.3.2.2"/>
    </reaction>
</comment>
<dbReference type="InterPro" id="IPR008948">
    <property type="entry name" value="L-Aspartase-like"/>
</dbReference>
<dbReference type="Pfam" id="PF00206">
    <property type="entry name" value="Lyase_1"/>
    <property type="match status" value="2"/>
</dbReference>
<keyword evidence="3" id="KW-0658">Purine biosynthesis</keyword>
<dbReference type="Gene3D" id="1.10.275.60">
    <property type="match status" value="1"/>
</dbReference>
<feature type="domain" description="Adenylosuccinate lyase C-terminal" evidence="4">
    <location>
        <begin position="381"/>
        <end position="463"/>
    </location>
</feature>
<dbReference type="Gene3D" id="1.20.200.10">
    <property type="entry name" value="Fumarase/aspartase (Central domain)"/>
    <property type="match status" value="1"/>
</dbReference>
<dbReference type="KEGG" id="mcad:Pan265_04980"/>
<dbReference type="PANTHER" id="PTHR43172:SF1">
    <property type="entry name" value="ADENYLOSUCCINATE LYASE"/>
    <property type="match status" value="1"/>
</dbReference>
<dbReference type="GO" id="GO:0006189">
    <property type="term" value="P:'de novo' IMP biosynthetic process"/>
    <property type="evidence" value="ECO:0007669"/>
    <property type="project" value="UniProtKB-UniPathway"/>
</dbReference>
<dbReference type="InterPro" id="IPR000362">
    <property type="entry name" value="Fumarate_lyase_fam"/>
</dbReference>
<dbReference type="UniPathway" id="UPA00074">
    <property type="reaction ID" value="UER00132"/>
</dbReference>
<protein>
    <recommendedName>
        <fullName evidence="2 3">Adenylosuccinate lyase</fullName>
        <shortName evidence="3">ASL</shortName>
        <ecNumber evidence="2 3">4.3.2.2</ecNumber>
    </recommendedName>
    <alternativeName>
        <fullName evidence="3">Adenylosuccinase</fullName>
    </alternativeName>
</protein>
<dbReference type="GO" id="GO:0070626">
    <property type="term" value="F:(S)-2-(5-amino-1-(5-phospho-D-ribosyl)imidazole-4-carboxamido) succinate lyase (fumarate-forming) activity"/>
    <property type="evidence" value="ECO:0007669"/>
    <property type="project" value="TreeGrafter"/>
</dbReference>
<dbReference type="InterPro" id="IPR022761">
    <property type="entry name" value="Fumarate_lyase_N"/>
</dbReference>
<dbReference type="EC" id="4.3.2.2" evidence="2 3"/>
<dbReference type="InterPro" id="IPR004769">
    <property type="entry name" value="Pur_lyase"/>
</dbReference>
<comment type="pathway">
    <text evidence="3">Purine metabolism; IMP biosynthesis via de novo pathway; 5-amino-1-(5-phospho-D-ribosyl)imidazole-4-carboxamide from 5-amino-1-(5-phospho-D-ribosyl)imidazole-4-carboxylate: step 2/2.</text>
</comment>
<dbReference type="CDD" id="cd03302">
    <property type="entry name" value="Adenylsuccinate_lyase_2"/>
    <property type="match status" value="1"/>
</dbReference>
<organism evidence="5 6">
    <name type="scientific">Mucisphaera calidilacus</name>
    <dbReference type="NCBI Taxonomy" id="2527982"/>
    <lineage>
        <taxon>Bacteria</taxon>
        <taxon>Pseudomonadati</taxon>
        <taxon>Planctomycetota</taxon>
        <taxon>Phycisphaerae</taxon>
        <taxon>Phycisphaerales</taxon>
        <taxon>Phycisphaeraceae</taxon>
        <taxon>Mucisphaera</taxon>
    </lineage>
</organism>
<reference evidence="5 6" key="1">
    <citation type="submission" date="2019-02" db="EMBL/GenBank/DDBJ databases">
        <title>Deep-cultivation of Planctomycetes and their phenomic and genomic characterization uncovers novel biology.</title>
        <authorList>
            <person name="Wiegand S."/>
            <person name="Jogler M."/>
            <person name="Boedeker C."/>
            <person name="Pinto D."/>
            <person name="Vollmers J."/>
            <person name="Rivas-Marin E."/>
            <person name="Kohn T."/>
            <person name="Peeters S.H."/>
            <person name="Heuer A."/>
            <person name="Rast P."/>
            <person name="Oberbeckmann S."/>
            <person name="Bunk B."/>
            <person name="Jeske O."/>
            <person name="Meyerdierks A."/>
            <person name="Storesund J.E."/>
            <person name="Kallscheuer N."/>
            <person name="Luecker S."/>
            <person name="Lage O.M."/>
            <person name="Pohl T."/>
            <person name="Merkel B.J."/>
            <person name="Hornburger P."/>
            <person name="Mueller R.-W."/>
            <person name="Bruemmer F."/>
            <person name="Labrenz M."/>
            <person name="Spormann A.M."/>
            <person name="Op den Camp H."/>
            <person name="Overmann J."/>
            <person name="Amann R."/>
            <person name="Jetten M.S.M."/>
            <person name="Mascher T."/>
            <person name="Medema M.H."/>
            <person name="Devos D.P."/>
            <person name="Kaster A.-K."/>
            <person name="Ovreas L."/>
            <person name="Rohde M."/>
            <person name="Galperin M.Y."/>
            <person name="Jogler C."/>
        </authorList>
    </citation>
    <scope>NUCLEOTIDE SEQUENCE [LARGE SCALE GENOMIC DNA]</scope>
    <source>
        <strain evidence="5 6">Pan265</strain>
    </source>
</reference>
<evidence type="ECO:0000259" key="4">
    <source>
        <dbReference type="SMART" id="SM00998"/>
    </source>
</evidence>
<dbReference type="GO" id="GO:0044208">
    <property type="term" value="P:'de novo' AMP biosynthetic process"/>
    <property type="evidence" value="ECO:0007669"/>
    <property type="project" value="UniProtKB-UniPathway"/>
</dbReference>
<dbReference type="PROSITE" id="PS00163">
    <property type="entry name" value="FUMARATE_LYASES"/>
    <property type="match status" value="1"/>
</dbReference>
<evidence type="ECO:0000313" key="6">
    <source>
        <dbReference type="Proteomes" id="UP000320386"/>
    </source>
</evidence>
<gene>
    <name evidence="5" type="primary">purB</name>
    <name evidence="5" type="ORF">Pan265_04980</name>
</gene>
<dbReference type="Proteomes" id="UP000320386">
    <property type="component" value="Chromosome"/>
</dbReference>
<dbReference type="GO" id="GO:0005829">
    <property type="term" value="C:cytosol"/>
    <property type="evidence" value="ECO:0007669"/>
    <property type="project" value="TreeGrafter"/>
</dbReference>
<accession>A0A518BUK7</accession>
<dbReference type="RefSeq" id="WP_145444822.1">
    <property type="nucleotide sequence ID" value="NZ_CP036280.1"/>
</dbReference>
<name>A0A518BUK7_9BACT</name>
<comment type="catalytic activity">
    <reaction evidence="3">
        <text>(2S)-2-[5-amino-1-(5-phospho-beta-D-ribosyl)imidazole-4-carboxamido]succinate = 5-amino-1-(5-phospho-beta-D-ribosyl)imidazole-4-carboxamide + fumarate</text>
        <dbReference type="Rhea" id="RHEA:23920"/>
        <dbReference type="ChEBI" id="CHEBI:29806"/>
        <dbReference type="ChEBI" id="CHEBI:58443"/>
        <dbReference type="ChEBI" id="CHEBI:58475"/>
        <dbReference type="EC" id="4.3.2.2"/>
    </reaction>
</comment>
<dbReference type="InterPro" id="IPR019468">
    <property type="entry name" value="AdenyloSucc_lyase_C"/>
</dbReference>
<evidence type="ECO:0000256" key="3">
    <source>
        <dbReference type="RuleBase" id="RU361172"/>
    </source>
</evidence>
<dbReference type="SMART" id="SM00998">
    <property type="entry name" value="ADSL_C"/>
    <property type="match status" value="1"/>
</dbReference>
<keyword evidence="6" id="KW-1185">Reference proteome</keyword>
<comment type="similarity">
    <text evidence="3">Belongs to the lyase 1 family. Adenylosuccinate lyase subfamily.</text>
</comment>
<comment type="pathway">
    <text evidence="3">Purine metabolism; AMP biosynthesis via de novo pathway; AMP from IMP: step 2/2.</text>
</comment>
<dbReference type="Gene3D" id="1.10.40.30">
    <property type="entry name" value="Fumarase/aspartase (C-terminal domain)"/>
    <property type="match status" value="1"/>
</dbReference>
<dbReference type="PANTHER" id="PTHR43172">
    <property type="entry name" value="ADENYLOSUCCINATE LYASE"/>
    <property type="match status" value="1"/>
</dbReference>
<dbReference type="Pfam" id="PF10397">
    <property type="entry name" value="ADSL_C"/>
    <property type="match status" value="1"/>
</dbReference>
<dbReference type="UniPathway" id="UPA00075">
    <property type="reaction ID" value="UER00336"/>
</dbReference>
<dbReference type="SUPFAM" id="SSF48557">
    <property type="entry name" value="L-aspartase-like"/>
    <property type="match status" value="1"/>
</dbReference>
<keyword evidence="1 3" id="KW-0456">Lyase</keyword>
<dbReference type="OrthoDB" id="9768878at2"/>
<dbReference type="PRINTS" id="PR00149">
    <property type="entry name" value="FUMRATELYASE"/>
</dbReference>
<evidence type="ECO:0000256" key="2">
    <source>
        <dbReference type="NCBIfam" id="TIGR00928"/>
    </source>
</evidence>